<protein>
    <submittedName>
        <fullName evidence="3">Cobaltochelatase subunit CobN</fullName>
    </submittedName>
</protein>
<dbReference type="CDD" id="cd10150">
    <property type="entry name" value="CobN_like"/>
    <property type="match status" value="1"/>
</dbReference>
<gene>
    <name evidence="3" type="ORF">DSCOOX_23430</name>
</gene>
<feature type="coiled-coil region" evidence="1">
    <location>
        <begin position="626"/>
        <end position="656"/>
    </location>
</feature>
<dbReference type="EMBL" id="AP021879">
    <property type="protein sequence ID" value="BBO89163.1"/>
    <property type="molecule type" value="Genomic_DNA"/>
</dbReference>
<dbReference type="PANTHER" id="PTHR44119">
    <property type="entry name" value="MAGNESIUM-CHELATASE SUBUNIT CHLH, CHLOROPLASTIC"/>
    <property type="match status" value="1"/>
</dbReference>
<name>A0A5K8A922_9BACT</name>
<feature type="domain" description="CobN/magnesium chelatase" evidence="2">
    <location>
        <begin position="119"/>
        <end position="1242"/>
    </location>
</feature>
<keyword evidence="4" id="KW-1185">Reference proteome</keyword>
<accession>A0A5K8A922</accession>
<evidence type="ECO:0000313" key="4">
    <source>
        <dbReference type="Proteomes" id="UP000422108"/>
    </source>
</evidence>
<evidence type="ECO:0000259" key="2">
    <source>
        <dbReference type="Pfam" id="PF02514"/>
    </source>
</evidence>
<reference evidence="3 4" key="1">
    <citation type="submission" date="2019-11" db="EMBL/GenBank/DDBJ databases">
        <title>Comparative genomics of hydrocarbon-degrading Desulfosarcina strains.</title>
        <authorList>
            <person name="Watanabe M."/>
            <person name="Kojima H."/>
            <person name="Fukui M."/>
        </authorList>
    </citation>
    <scope>NUCLEOTIDE SEQUENCE [LARGE SCALE GENOMIC DNA]</scope>
    <source>
        <strain evidence="4">oXyS1</strain>
    </source>
</reference>
<dbReference type="Proteomes" id="UP000422108">
    <property type="component" value="Chromosome"/>
</dbReference>
<organism evidence="3 4">
    <name type="scientific">Desulfosarcina ovata subsp. ovata</name>
    <dbReference type="NCBI Taxonomy" id="2752305"/>
    <lineage>
        <taxon>Bacteria</taxon>
        <taxon>Pseudomonadati</taxon>
        <taxon>Thermodesulfobacteriota</taxon>
        <taxon>Desulfobacteria</taxon>
        <taxon>Desulfobacterales</taxon>
        <taxon>Desulfosarcinaceae</taxon>
        <taxon>Desulfosarcina</taxon>
    </lineage>
</organism>
<proteinExistence type="predicted"/>
<keyword evidence="1" id="KW-0175">Coiled coil</keyword>
<sequence>MGHETKRIKIAGFRVIYGPSTIGRIYEQSAEKSTSRGMTIDLRYCQPAAAGVPLPPSQWLDFAREEADAVFFGFPSDFKALGELFGNLTKELDKPVIPVTPELAAMGTLPPDIIERALNYHVYGGKENIEQFLSWLGELAGNVPAGTSNGPKDLPRAGIYHPGTDRYFTDLEDYLTWYKKREPLVGLLFPRTFWVEENLAAFNAIVHEIESRGAGVIPVFSDGWFGQVKNDDVIRQFFIHDHRVRIEALVSYSAFFLKSRQKQAAIEREATTDVLKQLNVPILKMIHAARQTEEQWRAEPQGLNLPQVIISITLPEFDGLIEPILVGGSDGTGDYAPAKPLAGQVPYLVDRLMQWIALRHKTNAERKVAFVLLNSPCKSVEATVGTAFGLDSLESMARIMQKMQAAGYRLDWVPENGRELIDEIMGRKALPDFRWTTIDEIVSKGGAADFVPLETYRQWFATLPPDAREKVSAAWGDPDATRQLSGVQKLSFGLHEGKIVISGIKNGNVFIGVQPKRGCAGSRCDGEVCKILHDPEVPPPHQWLAWHQWLENDFGADVVVHVGTHGVLELLPGKTTALTESCFPRISLGKAPHLYIYNLTNPMEAVVAKRRSNAVITDHMPPVLATMRLSDDLADLEELLEDYQKAAQLKEKARTAALLTQIEEKARAAKLLPEDKAADPDVLHEKLTLLRESQFRDGLHIFGQAPEGEGLAEMLNTVLKLDQPDCPALRRALAEQFGWNFDAMQEAPEQTAVAGATNGKRMDDLDRLGCDMILDILDMPPDAADEAMERAQKHLTDFTQRCHLSVLNNSDSLQTVLAKALRIIPLVCRTTDEMKNLLCGFNGEFIEPGASGALARGKVEVLPTGRNLYSIDPWRMPTAAAWAVGKRLADDLFARYIEDEGAYPETVGLTLRAMDPYRSDGEMLGQILYTLGVEPVWSAGRVIRLTPIALETLGRPRIDCTVNLSSMLRDGMPRAFELIDQAVQMTAELDEPVEQNYVRKHVLEREAELAGEHDAQDARRLATLRIFSAAPGTYGTGVETAIAASAWQDEKDLAGVYFQNASYAYGQDLYARKAVDELIHNCSRVTITFEKFDSDEIDLLDCCHINGWHGGFTNAAEVASGKKVKTLYGDTSDPNRPAIRTLNEELSRIAHTRLLNPAWIEGKKRHGYKGAGDISSRANHMYGWQATTKQVDNWVFDGIAEKFLIDEENRQFFEENNPWALEEIGRRLLEAESRGLWKADPEIMEQLKEIYLEIEGWLEDRMGDVTGDFQGGAVDIITSADIPGWKEKMEEVYAKL</sequence>
<dbReference type="NCBIfam" id="NF004646">
    <property type="entry name" value="PRK05989.2-4"/>
    <property type="match status" value="1"/>
</dbReference>
<dbReference type="Pfam" id="PF02514">
    <property type="entry name" value="CobN-Mg_chel"/>
    <property type="match status" value="1"/>
</dbReference>
<evidence type="ECO:0000313" key="3">
    <source>
        <dbReference type="EMBL" id="BBO89163.1"/>
    </source>
</evidence>
<dbReference type="InterPro" id="IPR003672">
    <property type="entry name" value="CobN/Mg_chltase"/>
</dbReference>
<dbReference type="PANTHER" id="PTHR44119:SF7">
    <property type="entry name" value="MAGNESIUM CHELATASE SUBUNIT"/>
    <property type="match status" value="1"/>
</dbReference>
<dbReference type="RefSeq" id="WP_162458893.1">
    <property type="nucleotide sequence ID" value="NZ_AP021879.1"/>
</dbReference>
<evidence type="ECO:0000256" key="1">
    <source>
        <dbReference type="SAM" id="Coils"/>
    </source>
</evidence>